<dbReference type="AlphaFoldDB" id="A0A137P287"/>
<dbReference type="Gene3D" id="3.40.33.10">
    <property type="entry name" value="CAP"/>
    <property type="match status" value="1"/>
</dbReference>
<feature type="region of interest" description="Disordered" evidence="1">
    <location>
        <begin position="19"/>
        <end position="86"/>
    </location>
</feature>
<dbReference type="OrthoDB" id="568194at2759"/>
<dbReference type="Proteomes" id="UP000070444">
    <property type="component" value="Unassembled WGS sequence"/>
</dbReference>
<feature type="compositionally biased region" description="Pro residues" evidence="1">
    <location>
        <begin position="34"/>
        <end position="48"/>
    </location>
</feature>
<evidence type="ECO:0000256" key="1">
    <source>
        <dbReference type="SAM" id="MobiDB-lite"/>
    </source>
</evidence>
<organism evidence="3 4">
    <name type="scientific">Conidiobolus coronatus (strain ATCC 28846 / CBS 209.66 / NRRL 28638)</name>
    <name type="common">Delacroixia coronata</name>
    <dbReference type="NCBI Taxonomy" id="796925"/>
    <lineage>
        <taxon>Eukaryota</taxon>
        <taxon>Fungi</taxon>
        <taxon>Fungi incertae sedis</taxon>
        <taxon>Zoopagomycota</taxon>
        <taxon>Entomophthoromycotina</taxon>
        <taxon>Entomophthoromycetes</taxon>
        <taxon>Entomophthorales</taxon>
        <taxon>Ancylistaceae</taxon>
        <taxon>Conidiobolus</taxon>
    </lineage>
</organism>
<keyword evidence="4" id="KW-1185">Reference proteome</keyword>
<dbReference type="Pfam" id="PF00188">
    <property type="entry name" value="CAP"/>
    <property type="match status" value="1"/>
</dbReference>
<reference evidence="3 4" key="1">
    <citation type="journal article" date="2015" name="Genome Biol. Evol.">
        <title>Phylogenomic analyses indicate that early fungi evolved digesting cell walls of algal ancestors of land plants.</title>
        <authorList>
            <person name="Chang Y."/>
            <person name="Wang S."/>
            <person name="Sekimoto S."/>
            <person name="Aerts A.L."/>
            <person name="Choi C."/>
            <person name="Clum A."/>
            <person name="LaButti K.M."/>
            <person name="Lindquist E.A."/>
            <person name="Yee Ngan C."/>
            <person name="Ohm R.A."/>
            <person name="Salamov A.A."/>
            <person name="Grigoriev I.V."/>
            <person name="Spatafora J.W."/>
            <person name="Berbee M.L."/>
        </authorList>
    </citation>
    <scope>NUCLEOTIDE SEQUENCE [LARGE SCALE GENOMIC DNA]</scope>
    <source>
        <strain evidence="3 4">NRRL 28638</strain>
    </source>
</reference>
<evidence type="ECO:0000259" key="2">
    <source>
        <dbReference type="Pfam" id="PF00188"/>
    </source>
</evidence>
<proteinExistence type="predicted"/>
<dbReference type="SUPFAM" id="SSF55797">
    <property type="entry name" value="PR-1-like"/>
    <property type="match status" value="1"/>
</dbReference>
<sequence length="203" mass="22355">MVNIIGPEDPNYQQIKELYDYIQKTFNTPNDSAPQPPKESPKPAPEPAKAPEQAPKPAQETPKEKPTPQKEAPSNEKQPGSNDKFNPQVVLDLTNELRAQNGKKPLKMHPALAKEAYEHAKYMQSVNDLTHDRPQGTSLGENLQKAGVKGNIAENIVQGALTDKDVYNSWATSEDHKVNMLGDYDYMGVAISGPFASQELAHA</sequence>
<evidence type="ECO:0000313" key="3">
    <source>
        <dbReference type="EMBL" id="KXN69019.1"/>
    </source>
</evidence>
<dbReference type="InterPro" id="IPR035940">
    <property type="entry name" value="CAP_sf"/>
</dbReference>
<feature type="domain" description="SCP" evidence="2">
    <location>
        <begin position="91"/>
        <end position="192"/>
    </location>
</feature>
<dbReference type="PANTHER" id="PTHR31157:SF1">
    <property type="entry name" value="SCP DOMAIN-CONTAINING PROTEIN"/>
    <property type="match status" value="1"/>
</dbReference>
<accession>A0A137P287</accession>
<gene>
    <name evidence="3" type="ORF">CONCODRAFT_71797</name>
</gene>
<dbReference type="STRING" id="796925.A0A137P287"/>
<dbReference type="EMBL" id="KQ964551">
    <property type="protein sequence ID" value="KXN69019.1"/>
    <property type="molecule type" value="Genomic_DNA"/>
</dbReference>
<protein>
    <recommendedName>
        <fullName evidence="2">SCP domain-containing protein</fullName>
    </recommendedName>
</protein>
<dbReference type="InterPro" id="IPR014044">
    <property type="entry name" value="CAP_dom"/>
</dbReference>
<feature type="compositionally biased region" description="Polar residues" evidence="1">
    <location>
        <begin position="75"/>
        <end position="85"/>
    </location>
</feature>
<feature type="compositionally biased region" description="Low complexity" evidence="1">
    <location>
        <begin position="50"/>
        <end position="60"/>
    </location>
</feature>
<dbReference type="CDD" id="cd05379">
    <property type="entry name" value="CAP_bacterial"/>
    <property type="match status" value="1"/>
</dbReference>
<evidence type="ECO:0000313" key="4">
    <source>
        <dbReference type="Proteomes" id="UP000070444"/>
    </source>
</evidence>
<name>A0A137P287_CONC2</name>
<dbReference type="PANTHER" id="PTHR31157">
    <property type="entry name" value="SCP DOMAIN-CONTAINING PROTEIN"/>
    <property type="match status" value="1"/>
</dbReference>